<name>A0A1T4P4P0_9FIRM</name>
<accession>A0A1T4P4P0</accession>
<dbReference type="PIRSF" id="PIRSF005901">
    <property type="entry name" value="EF-P"/>
    <property type="match status" value="1"/>
</dbReference>
<evidence type="ECO:0000259" key="12">
    <source>
        <dbReference type="SMART" id="SM01185"/>
    </source>
</evidence>
<evidence type="ECO:0000256" key="5">
    <source>
        <dbReference type="ARBA" id="ARBA00022768"/>
    </source>
</evidence>
<dbReference type="SMART" id="SM01185">
    <property type="entry name" value="EFP"/>
    <property type="match status" value="1"/>
</dbReference>
<dbReference type="EMBL" id="FUWM01000017">
    <property type="protein sequence ID" value="SJZ85888.1"/>
    <property type="molecule type" value="Genomic_DNA"/>
</dbReference>
<dbReference type="InterPro" id="IPR013852">
    <property type="entry name" value="Transl_elong_P/YeiP_CS"/>
</dbReference>
<evidence type="ECO:0000256" key="3">
    <source>
        <dbReference type="ARBA" id="ARBA00009479"/>
    </source>
</evidence>
<evidence type="ECO:0000256" key="8">
    <source>
        <dbReference type="HAMAP-Rule" id="MF_00141"/>
    </source>
</evidence>
<evidence type="ECO:0000313" key="13">
    <source>
        <dbReference type="EMBL" id="SJZ85888.1"/>
    </source>
</evidence>
<dbReference type="Gene3D" id="2.30.30.30">
    <property type="match status" value="1"/>
</dbReference>
<dbReference type="InterPro" id="IPR013185">
    <property type="entry name" value="Transl_elong_KOW-like"/>
</dbReference>
<keyword evidence="5 8" id="KW-0251">Elongation factor</keyword>
<organism evidence="13 14">
    <name type="scientific">Selenihalanaerobacter shriftii</name>
    <dbReference type="NCBI Taxonomy" id="142842"/>
    <lineage>
        <taxon>Bacteria</taxon>
        <taxon>Bacillati</taxon>
        <taxon>Bacillota</taxon>
        <taxon>Clostridia</taxon>
        <taxon>Halanaerobiales</taxon>
        <taxon>Halobacteroidaceae</taxon>
        <taxon>Selenihalanaerobacter</taxon>
    </lineage>
</organism>
<evidence type="ECO:0000313" key="14">
    <source>
        <dbReference type="Proteomes" id="UP000190625"/>
    </source>
</evidence>
<evidence type="ECO:0000256" key="1">
    <source>
        <dbReference type="ARBA" id="ARBA00004496"/>
    </source>
</evidence>
<dbReference type="PANTHER" id="PTHR30053:SF12">
    <property type="entry name" value="ELONGATION FACTOR P (EF-P) FAMILY PROTEIN"/>
    <property type="match status" value="1"/>
</dbReference>
<dbReference type="CDD" id="cd05794">
    <property type="entry name" value="S1_EF-P_repeat_2"/>
    <property type="match status" value="1"/>
</dbReference>
<dbReference type="FunFam" id="2.30.30.30:FF:000003">
    <property type="entry name" value="Elongation factor P"/>
    <property type="match status" value="1"/>
</dbReference>
<gene>
    <name evidence="8" type="primary">efp</name>
    <name evidence="13" type="ORF">SAMN02745118_02027</name>
</gene>
<feature type="domain" description="Elongation factor P C-terminal" evidence="11">
    <location>
        <begin position="130"/>
        <end position="185"/>
    </location>
</feature>
<evidence type="ECO:0000256" key="2">
    <source>
        <dbReference type="ARBA" id="ARBA00004815"/>
    </source>
</evidence>
<evidence type="ECO:0000256" key="4">
    <source>
        <dbReference type="ARBA" id="ARBA00022490"/>
    </source>
</evidence>
<dbReference type="GO" id="GO:0003746">
    <property type="term" value="F:translation elongation factor activity"/>
    <property type="evidence" value="ECO:0007669"/>
    <property type="project" value="UniProtKB-UniRule"/>
</dbReference>
<evidence type="ECO:0000259" key="11">
    <source>
        <dbReference type="SMART" id="SM00841"/>
    </source>
</evidence>
<dbReference type="HAMAP" id="MF_00141">
    <property type="entry name" value="EF_P"/>
    <property type="match status" value="1"/>
</dbReference>
<protein>
    <recommendedName>
        <fullName evidence="8 9">Elongation factor P</fullName>
        <shortName evidence="8">EF-P</shortName>
    </recommendedName>
</protein>
<dbReference type="UniPathway" id="UPA00345"/>
<comment type="similarity">
    <text evidence="3 8 10">Belongs to the elongation factor P family.</text>
</comment>
<dbReference type="PANTHER" id="PTHR30053">
    <property type="entry name" value="ELONGATION FACTOR P"/>
    <property type="match status" value="1"/>
</dbReference>
<dbReference type="FunFam" id="2.40.50.140:FF:000009">
    <property type="entry name" value="Elongation factor P"/>
    <property type="match status" value="1"/>
</dbReference>
<dbReference type="GO" id="GO:0005829">
    <property type="term" value="C:cytosol"/>
    <property type="evidence" value="ECO:0007669"/>
    <property type="project" value="UniProtKB-ARBA"/>
</dbReference>
<dbReference type="InterPro" id="IPR001059">
    <property type="entry name" value="Transl_elong_P/YeiP_cen"/>
</dbReference>
<dbReference type="InterPro" id="IPR015365">
    <property type="entry name" value="Elong-fact-P_C"/>
</dbReference>
<dbReference type="PROSITE" id="PS01275">
    <property type="entry name" value="EFP"/>
    <property type="match status" value="1"/>
</dbReference>
<dbReference type="Pfam" id="PF01132">
    <property type="entry name" value="EFP"/>
    <property type="match status" value="1"/>
</dbReference>
<keyword evidence="4 8" id="KW-0963">Cytoplasm</keyword>
<dbReference type="Proteomes" id="UP000190625">
    <property type="component" value="Unassembled WGS sequence"/>
</dbReference>
<evidence type="ECO:0000256" key="9">
    <source>
        <dbReference type="NCBIfam" id="TIGR00038"/>
    </source>
</evidence>
<reference evidence="14" key="1">
    <citation type="submission" date="2017-02" db="EMBL/GenBank/DDBJ databases">
        <authorList>
            <person name="Varghese N."/>
            <person name="Submissions S."/>
        </authorList>
    </citation>
    <scope>NUCLEOTIDE SEQUENCE [LARGE SCALE GENOMIC DNA]</scope>
    <source>
        <strain evidence="14">ATCC BAA-73</strain>
    </source>
</reference>
<evidence type="ECO:0000256" key="10">
    <source>
        <dbReference type="RuleBase" id="RU004389"/>
    </source>
</evidence>
<evidence type="ECO:0000256" key="6">
    <source>
        <dbReference type="ARBA" id="ARBA00022917"/>
    </source>
</evidence>
<keyword evidence="14" id="KW-1185">Reference proteome</keyword>
<dbReference type="FunFam" id="2.40.50.140:FF:000004">
    <property type="entry name" value="Elongation factor P"/>
    <property type="match status" value="1"/>
</dbReference>
<proteinExistence type="inferred from homology"/>
<comment type="function">
    <text evidence="7 8">Involved in peptide bond synthesis. Stimulates efficient translation and peptide-bond synthesis on native or reconstituted 70S ribosomes in vitro. Probably functions indirectly by altering the affinity of the ribosome for aminoacyl-tRNA, thus increasing their reactivity as acceptors for peptidyl transferase.</text>
</comment>
<sequence>MLISTNDFRTGMTIELDGDLYKIINYEHTKPGKGGAFIQTELKNLDTGSTTTKRFRSGEKVNKAYIETKPYQYLYRSGEDFVFMDKETYEQINLNEETLGEAIKYLKENEELELKLYEEEVIGVNIPSSVELAVADAPPAIKGNTISGGSKVVTLETGAEVKVPLFIEAGDILKIDTRTDEYIERV</sequence>
<dbReference type="InterPro" id="IPR008991">
    <property type="entry name" value="Translation_prot_SH3-like_sf"/>
</dbReference>
<dbReference type="InterPro" id="IPR012340">
    <property type="entry name" value="NA-bd_OB-fold"/>
</dbReference>
<dbReference type="GO" id="GO:0043043">
    <property type="term" value="P:peptide biosynthetic process"/>
    <property type="evidence" value="ECO:0007669"/>
    <property type="project" value="InterPro"/>
</dbReference>
<dbReference type="InterPro" id="IPR011768">
    <property type="entry name" value="Transl_elongation_fac_P"/>
</dbReference>
<dbReference type="InterPro" id="IPR020599">
    <property type="entry name" value="Transl_elong_fac_P/YeiP"/>
</dbReference>
<dbReference type="Pfam" id="PF08207">
    <property type="entry name" value="EFP_N"/>
    <property type="match status" value="1"/>
</dbReference>
<dbReference type="SUPFAM" id="SSF50249">
    <property type="entry name" value="Nucleic acid-binding proteins"/>
    <property type="match status" value="2"/>
</dbReference>
<comment type="subcellular location">
    <subcellularLocation>
        <location evidence="1 8">Cytoplasm</location>
    </subcellularLocation>
</comment>
<comment type="pathway">
    <text evidence="2 8">Protein biosynthesis; polypeptide chain elongation.</text>
</comment>
<dbReference type="Gene3D" id="2.40.50.140">
    <property type="entry name" value="Nucleic acid-binding proteins"/>
    <property type="match status" value="2"/>
</dbReference>
<evidence type="ECO:0000256" key="7">
    <source>
        <dbReference type="ARBA" id="ARBA00025469"/>
    </source>
</evidence>
<feature type="domain" description="Translation elongation factor P/YeiP central" evidence="12">
    <location>
        <begin position="68"/>
        <end position="122"/>
    </location>
</feature>
<dbReference type="SMART" id="SM00841">
    <property type="entry name" value="Elong-fact-P_C"/>
    <property type="match status" value="1"/>
</dbReference>
<dbReference type="InterPro" id="IPR014722">
    <property type="entry name" value="Rib_uL2_dom2"/>
</dbReference>
<dbReference type="NCBIfam" id="TIGR00038">
    <property type="entry name" value="efp"/>
    <property type="match status" value="1"/>
</dbReference>
<dbReference type="NCBIfam" id="NF001810">
    <property type="entry name" value="PRK00529.1"/>
    <property type="match status" value="1"/>
</dbReference>
<keyword evidence="6 8" id="KW-0648">Protein biosynthesis</keyword>
<dbReference type="SUPFAM" id="SSF50104">
    <property type="entry name" value="Translation proteins SH3-like domain"/>
    <property type="match status" value="1"/>
</dbReference>
<dbReference type="STRING" id="142842.SAMN02745118_02027"/>
<dbReference type="Pfam" id="PF09285">
    <property type="entry name" value="Elong-fact-P_C"/>
    <property type="match status" value="1"/>
</dbReference>
<dbReference type="AlphaFoldDB" id="A0A1T4P4P0"/>